<dbReference type="AlphaFoldDB" id="A0A158BRI1"/>
<dbReference type="Pfam" id="PF13432">
    <property type="entry name" value="TPR_16"/>
    <property type="match status" value="1"/>
</dbReference>
<dbReference type="OrthoDB" id="9814129at2"/>
<dbReference type="Pfam" id="PF14559">
    <property type="entry name" value="TPR_19"/>
    <property type="match status" value="1"/>
</dbReference>
<dbReference type="Gene3D" id="1.25.40.10">
    <property type="entry name" value="Tetratricopeptide repeat domain"/>
    <property type="match status" value="2"/>
</dbReference>
<keyword evidence="1" id="KW-0802">TPR repeat</keyword>
<dbReference type="PANTHER" id="PTHR44809:SF1">
    <property type="entry name" value="PROTEIN O-MANNOSYL-TRANSFERASE TMTC1"/>
    <property type="match status" value="1"/>
</dbReference>
<dbReference type="EMBL" id="FCOB02000016">
    <property type="protein sequence ID" value="SAK72663.1"/>
    <property type="molecule type" value="Genomic_DNA"/>
</dbReference>
<dbReference type="SMART" id="SM00028">
    <property type="entry name" value="TPR"/>
    <property type="match status" value="5"/>
</dbReference>
<dbReference type="GO" id="GO:0016757">
    <property type="term" value="F:glycosyltransferase activity"/>
    <property type="evidence" value="ECO:0007669"/>
    <property type="project" value="InterPro"/>
</dbReference>
<dbReference type="InterPro" id="IPR052943">
    <property type="entry name" value="TMTC_O-mannosyl-trnsfr"/>
</dbReference>
<evidence type="ECO:0000313" key="2">
    <source>
        <dbReference type="EMBL" id="SAK72663.1"/>
    </source>
</evidence>
<dbReference type="PROSITE" id="PS50005">
    <property type="entry name" value="TPR"/>
    <property type="match status" value="3"/>
</dbReference>
<feature type="repeat" description="TPR" evidence="1">
    <location>
        <begin position="113"/>
        <end position="146"/>
    </location>
</feature>
<name>A0A158BRI1_9BURK</name>
<dbReference type="SUPFAM" id="SSF53756">
    <property type="entry name" value="UDP-Glycosyltransferase/glycogen phosphorylase"/>
    <property type="match status" value="1"/>
</dbReference>
<dbReference type="InterPro" id="IPR019734">
    <property type="entry name" value="TPR_rpt"/>
</dbReference>
<dbReference type="InterPro" id="IPR002201">
    <property type="entry name" value="Glyco_trans_9"/>
</dbReference>
<feature type="repeat" description="TPR" evidence="1">
    <location>
        <begin position="147"/>
        <end position="180"/>
    </location>
</feature>
<dbReference type="Proteomes" id="UP000054978">
    <property type="component" value="Unassembled WGS sequence"/>
</dbReference>
<protein>
    <submittedName>
        <fullName evidence="2">Tetratricopeptide repeat protein</fullName>
    </submittedName>
</protein>
<evidence type="ECO:0000313" key="3">
    <source>
        <dbReference type="Proteomes" id="UP000054978"/>
    </source>
</evidence>
<dbReference type="InterPro" id="IPR011990">
    <property type="entry name" value="TPR-like_helical_dom_sf"/>
</dbReference>
<evidence type="ECO:0000256" key="1">
    <source>
        <dbReference type="PROSITE-ProRule" id="PRU00339"/>
    </source>
</evidence>
<dbReference type="Gene3D" id="3.40.50.2000">
    <property type="entry name" value="Glycogen Phosphorylase B"/>
    <property type="match status" value="1"/>
</dbReference>
<gene>
    <name evidence="2" type="ORF">AWB83_03551</name>
</gene>
<feature type="repeat" description="TPR" evidence="1">
    <location>
        <begin position="79"/>
        <end position="112"/>
    </location>
</feature>
<keyword evidence="3" id="KW-1185">Reference proteome</keyword>
<dbReference type="Pfam" id="PF01075">
    <property type="entry name" value="Glyco_transf_9"/>
    <property type="match status" value="1"/>
</dbReference>
<reference evidence="2" key="1">
    <citation type="submission" date="2016-01" db="EMBL/GenBank/DDBJ databases">
        <authorList>
            <person name="Peeters C."/>
        </authorList>
    </citation>
    <scope>NUCLEOTIDE SEQUENCE [LARGE SCALE GENOMIC DNA]</scope>
    <source>
        <strain evidence="2">LMG 29326</strain>
    </source>
</reference>
<accession>A0A158BRI1</accession>
<dbReference type="STRING" id="1777144.AWB83_03551"/>
<dbReference type="RefSeq" id="WP_087046956.1">
    <property type="nucleotide sequence ID" value="NZ_FCOB02000016.1"/>
</dbReference>
<proteinExistence type="predicted"/>
<organism evidence="2 3">
    <name type="scientific">Caballeronia ptereochthonis</name>
    <dbReference type="NCBI Taxonomy" id="1777144"/>
    <lineage>
        <taxon>Bacteria</taxon>
        <taxon>Pseudomonadati</taxon>
        <taxon>Pseudomonadota</taxon>
        <taxon>Betaproteobacteria</taxon>
        <taxon>Burkholderiales</taxon>
        <taxon>Burkholderiaceae</taxon>
        <taxon>Caballeronia</taxon>
    </lineage>
</organism>
<comment type="caution">
    <text evidence="2">The sequence shown here is derived from an EMBL/GenBank/DDBJ whole genome shotgun (WGS) entry which is preliminary data.</text>
</comment>
<dbReference type="PANTHER" id="PTHR44809">
    <property type="match status" value="1"/>
</dbReference>
<dbReference type="Pfam" id="PF13424">
    <property type="entry name" value="TPR_12"/>
    <property type="match status" value="1"/>
</dbReference>
<dbReference type="SUPFAM" id="SSF48452">
    <property type="entry name" value="TPR-like"/>
    <property type="match status" value="2"/>
</dbReference>
<sequence length="534" mass="58772">MSVSENDPSFADEKCSEAEDCYRNGRFDEALNAVDAAFRAGFESAALWNVAAASFMALRREADAERCLRRAIELYPASCQVHSNLGALLSAQSRYAEAEAEFQEALRIDPAHAEASNNLGVALQAQARWAEAEAAYRHALRVKPDFANASLNLGILCRDQGRFDDAKEAFCRLLAGRPDQHDSARMNLGILYRDNGRLPEAEAAFRQVSTDHPEQVSAKAELAHLALCAGNYAEGWALYENRYDSRLRGRNTIPPDIALPQWRGESLAGKSVLVFHEQGNGDTIQFSRYFPVLKQMGAARVTFACPERLHRLMRTARGLDVVIGDETLPAPKGYDCWTFLMSVPLHAGTTLENIPDAPGVLSVAEEDMHRWRPRLAGLEGVKVGLVWKGSAIHPNDQTRSLPGLAALAPLWTCPSVSFVSLQKGQGEDDAAHPPPGQPLVHVGSELSDFADSAAVIAQLDLIVCVDTAIAHLAGALGKPCWMMLPAIRTDWRWMRDRPTTPWYPTMRLFRQARLHDWTTPIEAMRAALAAGSRL</sequence>